<evidence type="ECO:0000256" key="2">
    <source>
        <dbReference type="ARBA" id="ARBA00023315"/>
    </source>
</evidence>
<organism evidence="4 5">
    <name type="scientific">Cryobacterium cryoconiti</name>
    <dbReference type="NCBI Taxonomy" id="1259239"/>
    <lineage>
        <taxon>Bacteria</taxon>
        <taxon>Bacillati</taxon>
        <taxon>Actinomycetota</taxon>
        <taxon>Actinomycetes</taxon>
        <taxon>Micrococcales</taxon>
        <taxon>Microbacteriaceae</taxon>
        <taxon>Cryobacterium</taxon>
    </lineage>
</organism>
<feature type="domain" description="N-acetyltransferase" evidence="3">
    <location>
        <begin position="17"/>
        <end position="164"/>
    </location>
</feature>
<keyword evidence="2" id="KW-0012">Acyltransferase</keyword>
<dbReference type="PANTHER" id="PTHR43877">
    <property type="entry name" value="AMINOALKYLPHOSPHONATE N-ACETYLTRANSFERASE-RELATED-RELATED"/>
    <property type="match status" value="1"/>
</dbReference>
<keyword evidence="1 4" id="KW-0808">Transferase</keyword>
<dbReference type="PANTHER" id="PTHR43877:SF1">
    <property type="entry name" value="ACETYLTRANSFERASE"/>
    <property type="match status" value="1"/>
</dbReference>
<dbReference type="InterPro" id="IPR000182">
    <property type="entry name" value="GNAT_dom"/>
</dbReference>
<evidence type="ECO:0000313" key="4">
    <source>
        <dbReference type="EMBL" id="TFD34130.1"/>
    </source>
</evidence>
<dbReference type="CDD" id="cd04301">
    <property type="entry name" value="NAT_SF"/>
    <property type="match status" value="1"/>
</dbReference>
<comment type="caution">
    <text evidence="4">The sequence shown here is derived from an EMBL/GenBank/DDBJ whole genome shotgun (WGS) entry which is preliminary data.</text>
</comment>
<keyword evidence="5" id="KW-1185">Reference proteome</keyword>
<gene>
    <name evidence="4" type="ORF">E3T49_00180</name>
</gene>
<evidence type="ECO:0000313" key="5">
    <source>
        <dbReference type="Proteomes" id="UP000297472"/>
    </source>
</evidence>
<dbReference type="EMBL" id="SOHA01000001">
    <property type="protein sequence ID" value="TFD34130.1"/>
    <property type="molecule type" value="Genomic_DNA"/>
</dbReference>
<reference evidence="4 5" key="1">
    <citation type="submission" date="2019-03" db="EMBL/GenBank/DDBJ databases">
        <title>Genomics of glacier-inhabiting Cryobacterium strains.</title>
        <authorList>
            <person name="Liu Q."/>
            <person name="Xin Y.-H."/>
        </authorList>
    </citation>
    <scope>NUCLEOTIDE SEQUENCE [LARGE SCALE GENOMIC DNA]</scope>
    <source>
        <strain evidence="4 5">TMT1-51</strain>
    </source>
</reference>
<name>A0A4Y8K113_9MICO</name>
<protein>
    <submittedName>
        <fullName evidence="4">GNAT family N-acetyltransferase</fullName>
    </submittedName>
</protein>
<dbReference type="RefSeq" id="WP_134422309.1">
    <property type="nucleotide sequence ID" value="NZ_SOHA01000001.1"/>
</dbReference>
<dbReference type="OrthoDB" id="9799092at2"/>
<dbReference type="InterPro" id="IPR016181">
    <property type="entry name" value="Acyl_CoA_acyltransferase"/>
</dbReference>
<dbReference type="Proteomes" id="UP000297472">
    <property type="component" value="Unassembled WGS sequence"/>
</dbReference>
<dbReference type="Gene3D" id="3.40.630.30">
    <property type="match status" value="1"/>
</dbReference>
<sequence>MTIELRTVSADDWRVWRPVRLAALTDAPGAFGSRLQEWADASDDRWRERLSIPGAIDILAVDVDGNTPVGMATGIPCTDAASRAELISMWVDPAVRSRGVASALITAIARWAASTGATTLVLSVMPDNVAARRTYERNGFVVSDEPGDLLPSGRRELVMLRDLSPERTERD</sequence>
<dbReference type="AlphaFoldDB" id="A0A4Y8K113"/>
<dbReference type="SUPFAM" id="SSF55729">
    <property type="entry name" value="Acyl-CoA N-acyltransferases (Nat)"/>
    <property type="match status" value="1"/>
</dbReference>
<accession>A0A4Y8K113</accession>
<dbReference type="GO" id="GO:0016747">
    <property type="term" value="F:acyltransferase activity, transferring groups other than amino-acyl groups"/>
    <property type="evidence" value="ECO:0007669"/>
    <property type="project" value="InterPro"/>
</dbReference>
<proteinExistence type="predicted"/>
<dbReference type="PROSITE" id="PS51186">
    <property type="entry name" value="GNAT"/>
    <property type="match status" value="1"/>
</dbReference>
<dbReference type="Pfam" id="PF00583">
    <property type="entry name" value="Acetyltransf_1"/>
    <property type="match status" value="1"/>
</dbReference>
<evidence type="ECO:0000259" key="3">
    <source>
        <dbReference type="PROSITE" id="PS51186"/>
    </source>
</evidence>
<dbReference type="InterPro" id="IPR050832">
    <property type="entry name" value="Bact_Acetyltransf"/>
</dbReference>
<evidence type="ECO:0000256" key="1">
    <source>
        <dbReference type="ARBA" id="ARBA00022679"/>
    </source>
</evidence>